<dbReference type="GO" id="GO:0042597">
    <property type="term" value="C:periplasmic space"/>
    <property type="evidence" value="ECO:0007669"/>
    <property type="project" value="UniProtKB-SubCell"/>
</dbReference>
<organism evidence="6 7">
    <name type="scientific">Shewanella psychrophila</name>
    <dbReference type="NCBI Taxonomy" id="225848"/>
    <lineage>
        <taxon>Bacteria</taxon>
        <taxon>Pseudomonadati</taxon>
        <taxon>Pseudomonadota</taxon>
        <taxon>Gammaproteobacteria</taxon>
        <taxon>Alteromonadales</taxon>
        <taxon>Shewanellaceae</taxon>
        <taxon>Shewanella</taxon>
    </lineage>
</organism>
<dbReference type="AlphaFoldDB" id="A0A1S6HRX8"/>
<dbReference type="Proteomes" id="UP000189545">
    <property type="component" value="Chromosome"/>
</dbReference>
<dbReference type="EMBL" id="CP014782">
    <property type="protein sequence ID" value="AQS38283.1"/>
    <property type="molecule type" value="Genomic_DNA"/>
</dbReference>
<reference evidence="6 7" key="1">
    <citation type="submission" date="2016-03" db="EMBL/GenBank/DDBJ databases">
        <title>Complete genome sequence of Shewanella psychrophila WP2, a deep sea bacterium isolated from west Pacific sediment.</title>
        <authorList>
            <person name="Xu G."/>
            <person name="Jian H."/>
        </authorList>
    </citation>
    <scope>NUCLEOTIDE SEQUENCE [LARGE SCALE GENOMIC DNA]</scope>
    <source>
        <strain evidence="6 7">WP2</strain>
    </source>
</reference>
<evidence type="ECO:0000256" key="3">
    <source>
        <dbReference type="ARBA" id="ARBA00022729"/>
    </source>
</evidence>
<name>A0A1S6HRX8_9GAMM</name>
<sequence length="347" mass="38449">MVHLVTYSLSRLNISPLVFRVISCFSLSQLHCLRFIFIALALIFPLSACKPMPEAPLRIASNTWPGYEPLYLARSLGYYDDSQVNLIEMTSASEVIHALRNHTIEGAALTLDEVLTVMEDGYQLKVILVMDFSNGGDVLLSKPEITSLTQLKGKNIAVEYTAVGAILLNGALNAAQLSARDVNIIACSFDEHQVCYAQADAVVTFEPNRTNILALGANQLFDSSQVPGRIIDVLAVHTDVIDSHPKALEQLIKGYFQAIDYFNQKPQTAAELMKARLQLTPREVLLSYQGLHLPSLAENLDLLRGEKSKLEEIATDLSIFMHERRLLSHKVSVEALATDRFTLEVNP</sequence>
<evidence type="ECO:0000256" key="2">
    <source>
        <dbReference type="ARBA" id="ARBA00010742"/>
    </source>
</evidence>
<dbReference type="STRING" id="225848.Sps_03140"/>
<evidence type="ECO:0000256" key="4">
    <source>
        <dbReference type="SAM" id="Phobius"/>
    </source>
</evidence>
<dbReference type="InterPro" id="IPR015168">
    <property type="entry name" value="SsuA/THI5"/>
</dbReference>
<accession>A0A1S6HRX8</accession>
<feature type="domain" description="SsuA/THI5-like" evidence="5">
    <location>
        <begin position="66"/>
        <end position="269"/>
    </location>
</feature>
<keyword evidence="3" id="KW-0732">Signal</keyword>
<proteinExistence type="inferred from homology"/>
<protein>
    <submittedName>
        <fullName evidence="6">ABC-type nitrate/sulfonate/bicarbonate transport system, periplasmic component</fullName>
    </submittedName>
</protein>
<keyword evidence="4" id="KW-1133">Transmembrane helix</keyword>
<dbReference type="Gene3D" id="3.40.190.10">
    <property type="entry name" value="Periplasmic binding protein-like II"/>
    <property type="match status" value="2"/>
</dbReference>
<dbReference type="PANTHER" id="PTHR30024">
    <property type="entry name" value="ALIPHATIC SULFONATES-BINDING PROTEIN-RELATED"/>
    <property type="match status" value="1"/>
</dbReference>
<gene>
    <name evidence="6" type="ORF">Sps_03140</name>
</gene>
<dbReference type="Pfam" id="PF09084">
    <property type="entry name" value="NMT1"/>
    <property type="match status" value="1"/>
</dbReference>
<keyword evidence="4" id="KW-0472">Membrane</keyword>
<comment type="similarity">
    <text evidence="2">Belongs to the bacterial solute-binding protein SsuA/TauA family.</text>
</comment>
<dbReference type="OrthoDB" id="5292144at2"/>
<comment type="subcellular location">
    <subcellularLocation>
        <location evidence="1">Periplasm</location>
    </subcellularLocation>
</comment>
<evidence type="ECO:0000313" key="7">
    <source>
        <dbReference type="Proteomes" id="UP000189545"/>
    </source>
</evidence>
<feature type="transmembrane region" description="Helical" evidence="4">
    <location>
        <begin position="21"/>
        <end position="44"/>
    </location>
</feature>
<keyword evidence="4" id="KW-0812">Transmembrane</keyword>
<keyword evidence="7" id="KW-1185">Reference proteome</keyword>
<dbReference type="PANTHER" id="PTHR30024:SF47">
    <property type="entry name" value="TAURINE-BINDING PERIPLASMIC PROTEIN"/>
    <property type="match status" value="1"/>
</dbReference>
<evidence type="ECO:0000256" key="1">
    <source>
        <dbReference type="ARBA" id="ARBA00004418"/>
    </source>
</evidence>
<dbReference type="KEGG" id="spsw:Sps_03140"/>
<dbReference type="SUPFAM" id="SSF53850">
    <property type="entry name" value="Periplasmic binding protein-like II"/>
    <property type="match status" value="1"/>
</dbReference>
<evidence type="ECO:0000313" key="6">
    <source>
        <dbReference type="EMBL" id="AQS38283.1"/>
    </source>
</evidence>
<evidence type="ECO:0000259" key="5">
    <source>
        <dbReference type="Pfam" id="PF09084"/>
    </source>
</evidence>